<comment type="function">
    <text evidence="1">Catalyzes the phosphorylation of riboflavin to FMN followed by the adenylation of FMN to FAD.</text>
</comment>
<dbReference type="KEGG" id="phn:PAEH1_03220"/>
<dbReference type="GO" id="GO:0006747">
    <property type="term" value="P:FAD biosynthetic process"/>
    <property type="evidence" value="ECO:0007669"/>
    <property type="project" value="UniProtKB-UniRule"/>
</dbReference>
<dbReference type="NCBIfam" id="NF004163">
    <property type="entry name" value="PRK05627.1-6"/>
    <property type="match status" value="1"/>
</dbReference>
<dbReference type="EMBL" id="CP019697">
    <property type="protein sequence ID" value="AQS52285.1"/>
    <property type="molecule type" value="Genomic_DNA"/>
</dbReference>
<dbReference type="Proteomes" id="UP000189369">
    <property type="component" value="Chromosome"/>
</dbReference>
<dbReference type="Gene3D" id="2.40.30.30">
    <property type="entry name" value="Riboflavin kinase-like"/>
    <property type="match status" value="1"/>
</dbReference>
<protein>
    <recommendedName>
        <fullName evidence="15">Riboflavin biosynthesis protein</fullName>
    </recommendedName>
    <domain>
        <recommendedName>
            <fullName evidence="15">Riboflavin kinase</fullName>
            <ecNumber evidence="15">2.7.1.26</ecNumber>
        </recommendedName>
        <alternativeName>
            <fullName evidence="15">Flavokinase</fullName>
        </alternativeName>
    </domain>
    <domain>
        <recommendedName>
            <fullName evidence="15">FMN adenylyltransferase</fullName>
            <ecNumber evidence="15">2.7.7.2</ecNumber>
        </recommendedName>
        <alternativeName>
            <fullName evidence="15">FAD pyrophosphorylase</fullName>
        </alternativeName>
        <alternativeName>
            <fullName evidence="15">FAD synthase</fullName>
        </alternativeName>
    </domain>
</protein>
<dbReference type="CDD" id="cd02064">
    <property type="entry name" value="FAD_synthetase_N"/>
    <property type="match status" value="1"/>
</dbReference>
<keyword evidence="9 15" id="KW-0418">Kinase</keyword>
<evidence type="ECO:0000256" key="14">
    <source>
        <dbReference type="ARBA" id="ARBA00049494"/>
    </source>
</evidence>
<evidence type="ECO:0000256" key="12">
    <source>
        <dbReference type="ARBA" id="ARBA00023268"/>
    </source>
</evidence>
<keyword evidence="6 15" id="KW-0808">Transferase</keyword>
<dbReference type="NCBIfam" id="NF004160">
    <property type="entry name" value="PRK05627.1-3"/>
    <property type="match status" value="1"/>
</dbReference>
<organism evidence="17 18">
    <name type="scientific">Paenalcaligenes hominis</name>
    <dbReference type="NCBI Taxonomy" id="643674"/>
    <lineage>
        <taxon>Bacteria</taxon>
        <taxon>Pseudomonadati</taxon>
        <taxon>Pseudomonadota</taxon>
        <taxon>Betaproteobacteria</taxon>
        <taxon>Burkholderiales</taxon>
        <taxon>Alcaligenaceae</taxon>
        <taxon>Paenalcaligenes</taxon>
    </lineage>
</organism>
<dbReference type="UniPathway" id="UPA00277">
    <property type="reaction ID" value="UER00407"/>
</dbReference>
<evidence type="ECO:0000256" key="2">
    <source>
        <dbReference type="ARBA" id="ARBA00004726"/>
    </source>
</evidence>
<evidence type="ECO:0000256" key="15">
    <source>
        <dbReference type="PIRNR" id="PIRNR004491"/>
    </source>
</evidence>
<keyword evidence="12" id="KW-0511">Multifunctional enzyme</keyword>
<dbReference type="EC" id="2.7.7.2" evidence="15"/>
<dbReference type="InterPro" id="IPR023468">
    <property type="entry name" value="Riboflavin_kinase"/>
</dbReference>
<accession>A0A1U9K2L7</accession>
<dbReference type="SUPFAM" id="SSF82114">
    <property type="entry name" value="Riboflavin kinase-like"/>
    <property type="match status" value="1"/>
</dbReference>
<dbReference type="STRING" id="643674.PAEH1_03220"/>
<dbReference type="OrthoDB" id="9803667at2"/>
<dbReference type="SUPFAM" id="SSF52374">
    <property type="entry name" value="Nucleotidylyl transferase"/>
    <property type="match status" value="1"/>
</dbReference>
<dbReference type="Gene3D" id="3.40.50.620">
    <property type="entry name" value="HUPs"/>
    <property type="match status" value="1"/>
</dbReference>
<evidence type="ECO:0000256" key="8">
    <source>
        <dbReference type="ARBA" id="ARBA00022741"/>
    </source>
</evidence>
<evidence type="ECO:0000256" key="1">
    <source>
        <dbReference type="ARBA" id="ARBA00002121"/>
    </source>
</evidence>
<dbReference type="Pfam" id="PF01687">
    <property type="entry name" value="Flavokinase"/>
    <property type="match status" value="1"/>
</dbReference>
<name>A0A1U9K2L7_9BURK</name>
<keyword evidence="8 15" id="KW-0547">Nucleotide-binding</keyword>
<dbReference type="GO" id="GO:0009231">
    <property type="term" value="P:riboflavin biosynthetic process"/>
    <property type="evidence" value="ECO:0007669"/>
    <property type="project" value="InterPro"/>
</dbReference>
<evidence type="ECO:0000256" key="5">
    <source>
        <dbReference type="ARBA" id="ARBA00022643"/>
    </source>
</evidence>
<reference evidence="17 18" key="1">
    <citation type="submission" date="2017-01" db="EMBL/GenBank/DDBJ databases">
        <title>Complete Genome Sequence of Paenalcaligenes hominis, Isolated from a paraplegic Patient with neurogenic bladder.</title>
        <authorList>
            <person name="Mukhopadhyay R."/>
            <person name="Joaquin J."/>
            <person name="Hogue R."/>
            <person name="Kilaru A."/>
            <person name="Jospin G."/>
            <person name="Mars K."/>
            <person name="Eisen J.A."/>
            <person name="Chaturvedi V."/>
        </authorList>
    </citation>
    <scope>NUCLEOTIDE SEQUENCE [LARGE SCALE GENOMIC DNA]</scope>
    <source>
        <strain evidence="17 18">15S00501</strain>
    </source>
</reference>
<sequence length="321" mass="35802">MKPTFSIYRNLPRYNSSAATALTIGNFDGVHLGHQAILHRLQKEALRRDLVPSVMTFSPHPRAFFAERAQRPELYPAQINPLRDKLQKLAEHGAQQIILQRFNHAFATLSPQHFIEELLIKGLRVQWLLIGEDFKFGHKRQGNVEQLKAAGRQHGFVVESIEDVVDPVGQRISSSDVRTALAQGNLAAAHAHLGYRYCISGHVIHGQKLGRTIGYPTLNLAVPPRCAARTGVYIVKLHGLADQPMAGVASLGVRPTVVDAGRLLLEVHLLDRDVNAYGKLVKVEFLHFVRNEEKFPDLQTMMAAIDNDARSAREYFASHGL</sequence>
<dbReference type="InterPro" id="IPR002606">
    <property type="entry name" value="Riboflavin_kinase_bac"/>
</dbReference>
<keyword evidence="4 15" id="KW-0285">Flavoprotein</keyword>
<dbReference type="AlphaFoldDB" id="A0A1U9K2L7"/>
<evidence type="ECO:0000313" key="18">
    <source>
        <dbReference type="Proteomes" id="UP000189369"/>
    </source>
</evidence>
<dbReference type="Pfam" id="PF06574">
    <property type="entry name" value="FAD_syn"/>
    <property type="match status" value="1"/>
</dbReference>
<dbReference type="InterPro" id="IPR014729">
    <property type="entry name" value="Rossmann-like_a/b/a_fold"/>
</dbReference>
<dbReference type="GO" id="GO:0005524">
    <property type="term" value="F:ATP binding"/>
    <property type="evidence" value="ECO:0007669"/>
    <property type="project" value="UniProtKB-UniRule"/>
</dbReference>
<dbReference type="NCBIfam" id="TIGR00083">
    <property type="entry name" value="ribF"/>
    <property type="match status" value="1"/>
</dbReference>
<comment type="catalytic activity">
    <reaction evidence="13 15">
        <text>riboflavin + ATP = FMN + ADP + H(+)</text>
        <dbReference type="Rhea" id="RHEA:14357"/>
        <dbReference type="ChEBI" id="CHEBI:15378"/>
        <dbReference type="ChEBI" id="CHEBI:30616"/>
        <dbReference type="ChEBI" id="CHEBI:57986"/>
        <dbReference type="ChEBI" id="CHEBI:58210"/>
        <dbReference type="ChEBI" id="CHEBI:456216"/>
        <dbReference type="EC" id="2.7.1.26"/>
    </reaction>
</comment>
<feature type="domain" description="Riboflavin kinase" evidence="16">
    <location>
        <begin position="192"/>
        <end position="317"/>
    </location>
</feature>
<dbReference type="GO" id="GO:0008531">
    <property type="term" value="F:riboflavin kinase activity"/>
    <property type="evidence" value="ECO:0007669"/>
    <property type="project" value="UniProtKB-UniRule"/>
</dbReference>
<keyword evidence="7 15" id="KW-0548">Nucleotidyltransferase</keyword>
<keyword evidence="5 15" id="KW-0288">FMN</keyword>
<dbReference type="EC" id="2.7.1.26" evidence="15"/>
<dbReference type="UniPathway" id="UPA00276">
    <property type="reaction ID" value="UER00406"/>
</dbReference>
<evidence type="ECO:0000256" key="13">
    <source>
        <dbReference type="ARBA" id="ARBA00047880"/>
    </source>
</evidence>
<dbReference type="PANTHER" id="PTHR22749">
    <property type="entry name" value="RIBOFLAVIN KINASE/FMN ADENYLYLTRANSFERASE"/>
    <property type="match status" value="1"/>
</dbReference>
<keyword evidence="10 15" id="KW-0274">FAD</keyword>
<dbReference type="InterPro" id="IPR015865">
    <property type="entry name" value="Riboflavin_kinase_bac/euk"/>
</dbReference>
<evidence type="ECO:0000256" key="9">
    <source>
        <dbReference type="ARBA" id="ARBA00022777"/>
    </source>
</evidence>
<evidence type="ECO:0000259" key="16">
    <source>
        <dbReference type="SMART" id="SM00904"/>
    </source>
</evidence>
<proteinExistence type="inferred from homology"/>
<dbReference type="NCBIfam" id="NF004159">
    <property type="entry name" value="PRK05627.1-2"/>
    <property type="match status" value="1"/>
</dbReference>
<evidence type="ECO:0000256" key="10">
    <source>
        <dbReference type="ARBA" id="ARBA00022827"/>
    </source>
</evidence>
<comment type="pathway">
    <text evidence="2 15">Cofactor biosynthesis; FAD biosynthesis; FAD from FMN: step 1/1.</text>
</comment>
<evidence type="ECO:0000256" key="11">
    <source>
        <dbReference type="ARBA" id="ARBA00022840"/>
    </source>
</evidence>
<comment type="pathway">
    <text evidence="3 15">Cofactor biosynthesis; FMN biosynthesis; FMN from riboflavin (ATP route): step 1/1.</text>
</comment>
<dbReference type="FunFam" id="3.40.50.620:FF:000021">
    <property type="entry name" value="Riboflavin biosynthesis protein"/>
    <property type="match status" value="1"/>
</dbReference>
<evidence type="ECO:0000313" key="17">
    <source>
        <dbReference type="EMBL" id="AQS52285.1"/>
    </source>
</evidence>
<evidence type="ECO:0000256" key="6">
    <source>
        <dbReference type="ARBA" id="ARBA00022679"/>
    </source>
</evidence>
<keyword evidence="11 15" id="KW-0067">ATP-binding</keyword>
<dbReference type="GO" id="GO:0009398">
    <property type="term" value="P:FMN biosynthetic process"/>
    <property type="evidence" value="ECO:0007669"/>
    <property type="project" value="UniProtKB-UniRule"/>
</dbReference>
<evidence type="ECO:0000256" key="3">
    <source>
        <dbReference type="ARBA" id="ARBA00005201"/>
    </source>
</evidence>
<dbReference type="InterPro" id="IPR015864">
    <property type="entry name" value="FAD_synthase"/>
</dbReference>
<dbReference type="InterPro" id="IPR023465">
    <property type="entry name" value="Riboflavin_kinase_dom_sf"/>
</dbReference>
<comment type="similarity">
    <text evidence="15">Belongs to the ribF family.</text>
</comment>
<dbReference type="SMART" id="SM00904">
    <property type="entry name" value="Flavokinase"/>
    <property type="match status" value="1"/>
</dbReference>
<dbReference type="PIRSF" id="PIRSF004491">
    <property type="entry name" value="FAD_Synth"/>
    <property type="match status" value="1"/>
</dbReference>
<evidence type="ECO:0000256" key="7">
    <source>
        <dbReference type="ARBA" id="ARBA00022695"/>
    </source>
</evidence>
<gene>
    <name evidence="17" type="ORF">PAEH1_03220</name>
</gene>
<dbReference type="GO" id="GO:0003919">
    <property type="term" value="F:FMN adenylyltransferase activity"/>
    <property type="evidence" value="ECO:0007669"/>
    <property type="project" value="UniProtKB-UniRule"/>
</dbReference>
<evidence type="ECO:0000256" key="4">
    <source>
        <dbReference type="ARBA" id="ARBA00022630"/>
    </source>
</evidence>
<dbReference type="PANTHER" id="PTHR22749:SF6">
    <property type="entry name" value="RIBOFLAVIN KINASE"/>
    <property type="match status" value="1"/>
</dbReference>
<comment type="catalytic activity">
    <reaction evidence="14 15">
        <text>FMN + ATP + H(+) = FAD + diphosphate</text>
        <dbReference type="Rhea" id="RHEA:17237"/>
        <dbReference type="ChEBI" id="CHEBI:15378"/>
        <dbReference type="ChEBI" id="CHEBI:30616"/>
        <dbReference type="ChEBI" id="CHEBI:33019"/>
        <dbReference type="ChEBI" id="CHEBI:57692"/>
        <dbReference type="ChEBI" id="CHEBI:58210"/>
        <dbReference type="EC" id="2.7.7.2"/>
    </reaction>
</comment>